<gene>
    <name evidence="2" type="ORF">J2S44_007493</name>
</gene>
<evidence type="ECO:0000313" key="2">
    <source>
        <dbReference type="EMBL" id="MDR7327243.1"/>
    </source>
</evidence>
<dbReference type="Gene3D" id="3.50.50.60">
    <property type="entry name" value="FAD/NAD(P)-binding domain"/>
    <property type="match status" value="1"/>
</dbReference>
<feature type="domain" description="FAD-binding" evidence="1">
    <location>
        <begin position="5"/>
        <end position="217"/>
    </location>
</feature>
<dbReference type="PANTHER" id="PTHR46865">
    <property type="entry name" value="OXIDOREDUCTASE-RELATED"/>
    <property type="match status" value="1"/>
</dbReference>
<comment type="caution">
    <text evidence="2">The sequence shown here is derived from an EMBL/GenBank/DDBJ whole genome shotgun (WGS) entry which is preliminary data.</text>
</comment>
<dbReference type="RefSeq" id="WP_310424379.1">
    <property type="nucleotide sequence ID" value="NZ_JAVDYC010000001.1"/>
</dbReference>
<dbReference type="InterPro" id="IPR051704">
    <property type="entry name" value="FAD_aromatic-hydroxylase"/>
</dbReference>
<sequence>MRRATICGAGIAGLTLAWWLTRDGWTVTLVERAPGPRGEGYLMDFFGSGYDVAERMGLLPTLTDRASPVDELVHLSPSGRRTGGLRYAAMTGVLGGRVLSLLRGDLESALRTVQKTPPRYGVSVAAAVPRGDRVDVELTDGTRHTADLLVGADGIHSRIRELVFGPEARFLRPLGFRTASYLFDDPDLAAWLGTRFAVIAAPGRQAGVYPTGRGGLAASLIHRTPPAARRIGSSGTGPPLAALFAGLGDTAARVLARCPAGPGLYDDCVAQVEMTSWTRGPVTLVGDAGYAVSLMAGQGASLAMGGAWLLAHHLAARPGDVPAALSAYQAEMLPFTRRKQLSGRRAAAWMVPSTRRRLRLRDRLMSIGDLPGGVALLRPLMATTAAGLPALTAVPRTGNIHGHE</sequence>
<dbReference type="InterPro" id="IPR002938">
    <property type="entry name" value="FAD-bd"/>
</dbReference>
<name>A0AAE3ZWD6_9ACTN</name>
<organism evidence="2 3">
    <name type="scientific">Catenuloplanes niger</name>
    <dbReference type="NCBI Taxonomy" id="587534"/>
    <lineage>
        <taxon>Bacteria</taxon>
        <taxon>Bacillati</taxon>
        <taxon>Actinomycetota</taxon>
        <taxon>Actinomycetes</taxon>
        <taxon>Micromonosporales</taxon>
        <taxon>Micromonosporaceae</taxon>
        <taxon>Catenuloplanes</taxon>
    </lineage>
</organism>
<proteinExistence type="predicted"/>
<accession>A0AAE3ZWD6</accession>
<dbReference type="PANTHER" id="PTHR46865:SF8">
    <property type="entry name" value="POSSIBLE OXIDOREDUCTASE"/>
    <property type="match status" value="1"/>
</dbReference>
<dbReference type="InterPro" id="IPR036188">
    <property type="entry name" value="FAD/NAD-bd_sf"/>
</dbReference>
<reference evidence="2 3" key="1">
    <citation type="submission" date="2023-07" db="EMBL/GenBank/DDBJ databases">
        <title>Sequencing the genomes of 1000 actinobacteria strains.</title>
        <authorList>
            <person name="Klenk H.-P."/>
        </authorList>
    </citation>
    <scope>NUCLEOTIDE SEQUENCE [LARGE SCALE GENOMIC DNA]</scope>
    <source>
        <strain evidence="2 3">DSM 44711</strain>
    </source>
</reference>
<dbReference type="PRINTS" id="PR00420">
    <property type="entry name" value="RNGMNOXGNASE"/>
</dbReference>
<keyword evidence="3" id="KW-1185">Reference proteome</keyword>
<dbReference type="GO" id="GO:0071949">
    <property type="term" value="F:FAD binding"/>
    <property type="evidence" value="ECO:0007669"/>
    <property type="project" value="InterPro"/>
</dbReference>
<dbReference type="EMBL" id="JAVDYC010000001">
    <property type="protein sequence ID" value="MDR7327243.1"/>
    <property type="molecule type" value="Genomic_DNA"/>
</dbReference>
<dbReference type="Gene3D" id="3.30.9.10">
    <property type="entry name" value="D-Amino Acid Oxidase, subunit A, domain 2"/>
    <property type="match status" value="1"/>
</dbReference>
<dbReference type="Pfam" id="PF01494">
    <property type="entry name" value="FAD_binding_3"/>
    <property type="match status" value="1"/>
</dbReference>
<dbReference type="AlphaFoldDB" id="A0AAE3ZWD6"/>
<dbReference type="SUPFAM" id="SSF51905">
    <property type="entry name" value="FAD/NAD(P)-binding domain"/>
    <property type="match status" value="1"/>
</dbReference>
<evidence type="ECO:0000313" key="3">
    <source>
        <dbReference type="Proteomes" id="UP001183629"/>
    </source>
</evidence>
<evidence type="ECO:0000259" key="1">
    <source>
        <dbReference type="Pfam" id="PF01494"/>
    </source>
</evidence>
<dbReference type="Proteomes" id="UP001183629">
    <property type="component" value="Unassembled WGS sequence"/>
</dbReference>
<protein>
    <submittedName>
        <fullName evidence="2">2-polyprenyl-6-methoxyphenol hydroxylase-like FAD-dependent oxidoreductase</fullName>
    </submittedName>
</protein>